<organism evidence="4 5">
    <name type="scientific">Eubacterium ruminantium</name>
    <dbReference type="NCBI Taxonomy" id="42322"/>
    <lineage>
        <taxon>Bacteria</taxon>
        <taxon>Bacillati</taxon>
        <taxon>Bacillota</taxon>
        <taxon>Clostridia</taxon>
        <taxon>Eubacteriales</taxon>
        <taxon>Eubacteriaceae</taxon>
        <taxon>Eubacterium</taxon>
    </lineage>
</organism>
<reference evidence="4 5" key="1">
    <citation type="submission" date="2017-02" db="EMBL/GenBank/DDBJ databases">
        <authorList>
            <person name="Peterson S.W."/>
        </authorList>
    </citation>
    <scope>NUCLEOTIDE SEQUENCE [LARGE SCALE GENOMIC DNA]</scope>
    <source>
        <strain evidence="4 5">ATCC 17233</strain>
    </source>
</reference>
<accession>A0A1T4QTT0</accession>
<protein>
    <recommendedName>
        <fullName evidence="1">Sugar fermentation stimulation protein homolog</fullName>
    </recommendedName>
</protein>
<gene>
    <name evidence="1" type="primary">sfsA</name>
    <name evidence="4" type="ORF">SAMN02745110_02519</name>
</gene>
<evidence type="ECO:0000259" key="3">
    <source>
        <dbReference type="Pfam" id="PF17746"/>
    </source>
</evidence>
<comment type="similarity">
    <text evidence="1">Belongs to the SfsA family.</text>
</comment>
<name>A0A1T4QTT0_9FIRM</name>
<dbReference type="GO" id="GO:0003677">
    <property type="term" value="F:DNA binding"/>
    <property type="evidence" value="ECO:0007669"/>
    <property type="project" value="InterPro"/>
</dbReference>
<dbReference type="NCBIfam" id="TIGR00230">
    <property type="entry name" value="sfsA"/>
    <property type="match status" value="1"/>
</dbReference>
<dbReference type="HAMAP" id="MF_00095">
    <property type="entry name" value="SfsA"/>
    <property type="match status" value="1"/>
</dbReference>
<dbReference type="RefSeq" id="WP_078788289.1">
    <property type="nucleotide sequence ID" value="NZ_FMTO01000027.1"/>
</dbReference>
<dbReference type="Pfam" id="PF03749">
    <property type="entry name" value="SfsA"/>
    <property type="match status" value="1"/>
</dbReference>
<proteinExistence type="inferred from homology"/>
<evidence type="ECO:0000313" key="5">
    <source>
        <dbReference type="Proteomes" id="UP000189857"/>
    </source>
</evidence>
<dbReference type="CDD" id="cd22359">
    <property type="entry name" value="SfsA-like_bacterial"/>
    <property type="match status" value="1"/>
</dbReference>
<feature type="domain" description="SfsA N-terminal OB" evidence="3">
    <location>
        <begin position="12"/>
        <end position="72"/>
    </location>
</feature>
<dbReference type="Gene3D" id="2.40.50.580">
    <property type="match status" value="1"/>
</dbReference>
<dbReference type="EMBL" id="FUXA01000027">
    <property type="protein sequence ID" value="SKA07172.1"/>
    <property type="molecule type" value="Genomic_DNA"/>
</dbReference>
<dbReference type="Pfam" id="PF17746">
    <property type="entry name" value="SfsA_N"/>
    <property type="match status" value="1"/>
</dbReference>
<evidence type="ECO:0000259" key="2">
    <source>
        <dbReference type="Pfam" id="PF03749"/>
    </source>
</evidence>
<dbReference type="AlphaFoldDB" id="A0A1T4QTT0"/>
<dbReference type="PANTHER" id="PTHR30545">
    <property type="entry name" value="SUGAR FERMENTATION STIMULATION PROTEIN A"/>
    <property type="match status" value="1"/>
</dbReference>
<dbReference type="OrthoDB" id="9802365at2"/>
<dbReference type="InterPro" id="IPR005224">
    <property type="entry name" value="SfsA"/>
</dbReference>
<dbReference type="PANTHER" id="PTHR30545:SF2">
    <property type="entry name" value="SUGAR FERMENTATION STIMULATION PROTEIN A"/>
    <property type="match status" value="1"/>
</dbReference>
<dbReference type="InterPro" id="IPR041465">
    <property type="entry name" value="SfsA_N"/>
</dbReference>
<dbReference type="Gene3D" id="3.40.1350.60">
    <property type="match status" value="1"/>
</dbReference>
<keyword evidence="5" id="KW-1185">Reference proteome</keyword>
<sequence length="220" mass="25185">MKYNNITPGIFLKRPNRFIAEVEIDGQKETVHVKNTGRRRELLIPGCEVWLTEPGTPGRKTKYDLVAVRKSSGVLFNIDSQAPNKVVKEWLETMDYNRVVPEYTYGDSRIDFYMERGKEKFLMEVKGCTLEVDGVGYFPDAPTERGVKHIRELIKAKKAGFNAILAFVIQMDGVMEVRPNIEIHPEFGEAMNDAKMAGVEILFLTCHVEPDKLEINYKKK</sequence>
<dbReference type="Proteomes" id="UP000189857">
    <property type="component" value="Unassembled WGS sequence"/>
</dbReference>
<feature type="domain" description="Sugar fermentation stimulation protein C-terminal" evidence="2">
    <location>
        <begin position="81"/>
        <end position="211"/>
    </location>
</feature>
<evidence type="ECO:0000256" key="1">
    <source>
        <dbReference type="HAMAP-Rule" id="MF_00095"/>
    </source>
</evidence>
<evidence type="ECO:0000313" key="4">
    <source>
        <dbReference type="EMBL" id="SKA07172.1"/>
    </source>
</evidence>
<dbReference type="InterPro" id="IPR040452">
    <property type="entry name" value="SfsA_C"/>
</dbReference>